<dbReference type="Gene3D" id="2.40.40.10">
    <property type="entry name" value="RlpA-like domain"/>
    <property type="match status" value="1"/>
</dbReference>
<feature type="chain" id="PRO_5041346356" description="Expansin-like B1" evidence="2">
    <location>
        <begin position="24"/>
        <end position="256"/>
    </location>
</feature>
<evidence type="ECO:0000256" key="1">
    <source>
        <dbReference type="RuleBase" id="RU003460"/>
    </source>
</evidence>
<comment type="similarity">
    <text evidence="1">Belongs to the expansin family.</text>
</comment>
<dbReference type="InterPro" id="IPR007112">
    <property type="entry name" value="Expansin/allergen_DPBB_dom"/>
</dbReference>
<accession>A0AA38LHR5</accession>
<dbReference type="SUPFAM" id="SSF49590">
    <property type="entry name" value="PHL pollen allergen"/>
    <property type="match status" value="1"/>
</dbReference>
<dbReference type="InterPro" id="IPR009009">
    <property type="entry name" value="RlpA-like_DPBB"/>
</dbReference>
<feature type="signal peptide" evidence="2">
    <location>
        <begin position="1"/>
        <end position="23"/>
    </location>
</feature>
<evidence type="ECO:0000259" key="4">
    <source>
        <dbReference type="PROSITE" id="PS50843"/>
    </source>
</evidence>
<name>A0AA38LHR5_TAXCH</name>
<organism evidence="5 6">
    <name type="scientific">Taxus chinensis</name>
    <name type="common">Chinese yew</name>
    <name type="synonym">Taxus wallichiana var. chinensis</name>
    <dbReference type="NCBI Taxonomy" id="29808"/>
    <lineage>
        <taxon>Eukaryota</taxon>
        <taxon>Viridiplantae</taxon>
        <taxon>Streptophyta</taxon>
        <taxon>Embryophyta</taxon>
        <taxon>Tracheophyta</taxon>
        <taxon>Spermatophyta</taxon>
        <taxon>Pinopsida</taxon>
        <taxon>Pinidae</taxon>
        <taxon>Conifers II</taxon>
        <taxon>Cupressales</taxon>
        <taxon>Taxaceae</taxon>
        <taxon>Taxus</taxon>
    </lineage>
</organism>
<dbReference type="Gene3D" id="2.60.40.760">
    <property type="entry name" value="Expansin, cellulose-binding-like domain"/>
    <property type="match status" value="1"/>
</dbReference>
<dbReference type="AlphaFoldDB" id="A0AA38LHR5"/>
<comment type="caution">
    <text evidence="5">The sequence shown here is derived from an EMBL/GenBank/DDBJ whole genome shotgun (WGS) entry which is preliminary data.</text>
</comment>
<sequence length="256" mass="27637">MAALLSWFRCCIISLVVVQRVFSACKDCYTVSRATYYGATPDDLGNPAGACGYGAFGRNLNGGDVTAVSNLYRGGTGCGACYQVKCAEEDPCKEEGVKVVVTDMGGGGGTDFIMSRHAFAQLGRDTNDTNRFVAMGTITILYRRISCVYPGQNIMIKIDENSNFPSYLAFLFYYQGGSKDIVIVNICETKNLECKLRSQNHGAVWDVVSPPQGALSIRFLVSDSAGGQEQWFTSANAIPANWVPGALYDTGIQLTD</sequence>
<proteinExistence type="inferred from homology"/>
<evidence type="ECO:0008006" key="7">
    <source>
        <dbReference type="Google" id="ProtNLM"/>
    </source>
</evidence>
<evidence type="ECO:0000313" key="5">
    <source>
        <dbReference type="EMBL" id="KAH9321442.1"/>
    </source>
</evidence>
<dbReference type="PROSITE" id="PS50843">
    <property type="entry name" value="EXPANSIN_CBD"/>
    <property type="match status" value="1"/>
</dbReference>
<gene>
    <name evidence="5" type="ORF">KI387_016081</name>
</gene>
<dbReference type="GO" id="GO:0005576">
    <property type="term" value="C:extracellular region"/>
    <property type="evidence" value="ECO:0007669"/>
    <property type="project" value="InterPro"/>
</dbReference>
<dbReference type="Proteomes" id="UP000824469">
    <property type="component" value="Unassembled WGS sequence"/>
</dbReference>
<keyword evidence="2" id="KW-0732">Signal</keyword>
<dbReference type="PROSITE" id="PS50842">
    <property type="entry name" value="EXPANSIN_EG45"/>
    <property type="match status" value="1"/>
</dbReference>
<feature type="domain" description="Expansin-like CBD" evidence="4">
    <location>
        <begin position="166"/>
        <end position="250"/>
    </location>
</feature>
<keyword evidence="6" id="KW-1185">Reference proteome</keyword>
<dbReference type="InterPro" id="IPR007118">
    <property type="entry name" value="Expan_Lol_pI"/>
</dbReference>
<protein>
    <recommendedName>
        <fullName evidence="7">Expansin-like B1</fullName>
    </recommendedName>
</protein>
<evidence type="ECO:0000313" key="6">
    <source>
        <dbReference type="Proteomes" id="UP000824469"/>
    </source>
</evidence>
<dbReference type="SUPFAM" id="SSF50685">
    <property type="entry name" value="Barwin-like endoglucanases"/>
    <property type="match status" value="1"/>
</dbReference>
<dbReference type="PANTHER" id="PTHR31692">
    <property type="entry name" value="EXPANSIN-B3"/>
    <property type="match status" value="1"/>
</dbReference>
<dbReference type="Pfam" id="PF03330">
    <property type="entry name" value="DPBB_1"/>
    <property type="match status" value="1"/>
</dbReference>
<dbReference type="EMBL" id="JAHRHJ020000003">
    <property type="protein sequence ID" value="KAH9321442.1"/>
    <property type="molecule type" value="Genomic_DNA"/>
</dbReference>
<dbReference type="OMA" id="NGDETWV"/>
<feature type="domain" description="Expansin-like EG45" evidence="3">
    <location>
        <begin position="48"/>
        <end position="152"/>
    </location>
</feature>
<reference evidence="5 6" key="1">
    <citation type="journal article" date="2021" name="Nat. Plants">
        <title>The Taxus genome provides insights into paclitaxel biosynthesis.</title>
        <authorList>
            <person name="Xiong X."/>
            <person name="Gou J."/>
            <person name="Liao Q."/>
            <person name="Li Y."/>
            <person name="Zhou Q."/>
            <person name="Bi G."/>
            <person name="Li C."/>
            <person name="Du R."/>
            <person name="Wang X."/>
            <person name="Sun T."/>
            <person name="Guo L."/>
            <person name="Liang H."/>
            <person name="Lu P."/>
            <person name="Wu Y."/>
            <person name="Zhang Z."/>
            <person name="Ro D.K."/>
            <person name="Shang Y."/>
            <person name="Huang S."/>
            <person name="Yan J."/>
        </authorList>
    </citation>
    <scope>NUCLEOTIDE SEQUENCE [LARGE SCALE GENOMIC DNA]</scope>
    <source>
        <strain evidence="5">Ta-2019</strain>
    </source>
</reference>
<dbReference type="PRINTS" id="PR01225">
    <property type="entry name" value="EXPANSNFAMLY"/>
</dbReference>
<dbReference type="InterPro" id="IPR036749">
    <property type="entry name" value="Expansin_CBD_sf"/>
</dbReference>
<dbReference type="PANTHER" id="PTHR31692:SF92">
    <property type="entry name" value="EXPANSIN-LIKE B1"/>
    <property type="match status" value="1"/>
</dbReference>
<dbReference type="InterPro" id="IPR007117">
    <property type="entry name" value="Expansin_CBD"/>
</dbReference>
<dbReference type="InterPro" id="IPR036908">
    <property type="entry name" value="RlpA-like_sf"/>
</dbReference>
<dbReference type="Pfam" id="PF01357">
    <property type="entry name" value="Expansin_C"/>
    <property type="match status" value="1"/>
</dbReference>
<evidence type="ECO:0000259" key="3">
    <source>
        <dbReference type="PROSITE" id="PS50842"/>
    </source>
</evidence>
<evidence type="ECO:0000256" key="2">
    <source>
        <dbReference type="SAM" id="SignalP"/>
    </source>
</evidence>